<dbReference type="PANTHER" id="PTHR11748:SF111">
    <property type="entry name" value="D-LACTATE DEHYDROGENASE, MITOCHONDRIAL-RELATED"/>
    <property type="match status" value="1"/>
</dbReference>
<comment type="caution">
    <text evidence="4">The sequence shown here is derived from an EMBL/GenBank/DDBJ whole genome shotgun (WGS) entry which is preliminary data.</text>
</comment>
<organism evidence="4">
    <name type="scientific">mine drainage metagenome</name>
    <dbReference type="NCBI Taxonomy" id="410659"/>
    <lineage>
        <taxon>unclassified sequences</taxon>
        <taxon>metagenomes</taxon>
        <taxon>ecological metagenomes</taxon>
    </lineage>
</organism>
<dbReference type="AlphaFoldDB" id="T0Y8W4"/>
<gene>
    <name evidence="4" type="ORF">B1B_18058</name>
</gene>
<dbReference type="InterPro" id="IPR006094">
    <property type="entry name" value="Oxid_FAD_bind_N"/>
</dbReference>
<dbReference type="PROSITE" id="PS51387">
    <property type="entry name" value="FAD_PCMH"/>
    <property type="match status" value="1"/>
</dbReference>
<dbReference type="SUPFAM" id="SSF56176">
    <property type="entry name" value="FAD-binding/transporter-associated domain-like"/>
    <property type="match status" value="1"/>
</dbReference>
<dbReference type="Pfam" id="PF01565">
    <property type="entry name" value="FAD_binding_4"/>
    <property type="match status" value="1"/>
</dbReference>
<feature type="region of interest" description="Disordered" evidence="2">
    <location>
        <begin position="16"/>
        <end position="40"/>
    </location>
</feature>
<dbReference type="GO" id="GO:0071949">
    <property type="term" value="F:FAD binding"/>
    <property type="evidence" value="ECO:0007669"/>
    <property type="project" value="InterPro"/>
</dbReference>
<evidence type="ECO:0000256" key="2">
    <source>
        <dbReference type="SAM" id="MobiDB-lite"/>
    </source>
</evidence>
<dbReference type="PANTHER" id="PTHR11748">
    <property type="entry name" value="D-LACTATE DEHYDROGENASE"/>
    <property type="match status" value="1"/>
</dbReference>
<evidence type="ECO:0000313" key="4">
    <source>
        <dbReference type="EMBL" id="EQD31581.1"/>
    </source>
</evidence>
<sequence length="117" mass="12410">MAGDVRLRSLARAVRGRVESDPTARSRVGGDGSHLRGDPMARVVPADADDVVALVRWARRQRVALVPRGAGTSLDGESVPPDGAVVVDLGPWDRVLEVSASGRWARVQPGVVNGRLQ</sequence>
<dbReference type="GO" id="GO:0004458">
    <property type="term" value="F:D-lactate dehydrogenase (cytochrome) activity"/>
    <property type="evidence" value="ECO:0007669"/>
    <property type="project" value="TreeGrafter"/>
</dbReference>
<keyword evidence="4" id="KW-0560">Oxidoreductase</keyword>
<dbReference type="InterPro" id="IPR016169">
    <property type="entry name" value="FAD-bd_PCMH_sub2"/>
</dbReference>
<accession>T0Y8W4</accession>
<dbReference type="EMBL" id="AUZY01012072">
    <property type="protein sequence ID" value="EQD31581.1"/>
    <property type="molecule type" value="Genomic_DNA"/>
</dbReference>
<dbReference type="Gene3D" id="3.30.465.10">
    <property type="match status" value="1"/>
</dbReference>
<dbReference type="GO" id="GO:1903457">
    <property type="term" value="P:lactate catabolic process"/>
    <property type="evidence" value="ECO:0007669"/>
    <property type="project" value="TreeGrafter"/>
</dbReference>
<reference evidence="4" key="2">
    <citation type="journal article" date="2014" name="ISME J.">
        <title>Microbial stratification in low pH oxic and suboxic macroscopic growths along an acid mine drainage.</title>
        <authorList>
            <person name="Mendez-Garcia C."/>
            <person name="Mesa V."/>
            <person name="Sprenger R.R."/>
            <person name="Richter M."/>
            <person name="Diez M.S."/>
            <person name="Solano J."/>
            <person name="Bargiela R."/>
            <person name="Golyshina O.V."/>
            <person name="Manteca A."/>
            <person name="Ramos J.L."/>
            <person name="Gallego J.R."/>
            <person name="Llorente I."/>
            <person name="Martins Dos Santos V.A."/>
            <person name="Jensen O.N."/>
            <person name="Pelaez A.I."/>
            <person name="Sanchez J."/>
            <person name="Ferrer M."/>
        </authorList>
    </citation>
    <scope>NUCLEOTIDE SEQUENCE</scope>
</reference>
<reference evidence="4" key="1">
    <citation type="submission" date="2013-08" db="EMBL/GenBank/DDBJ databases">
        <authorList>
            <person name="Mendez C."/>
            <person name="Richter M."/>
            <person name="Ferrer M."/>
            <person name="Sanchez J."/>
        </authorList>
    </citation>
    <scope>NUCLEOTIDE SEQUENCE</scope>
</reference>
<dbReference type="GO" id="GO:0018465">
    <property type="term" value="F:vanillyl-alcohol oxidase activity"/>
    <property type="evidence" value="ECO:0007669"/>
    <property type="project" value="UniProtKB-EC"/>
</dbReference>
<dbReference type="InterPro" id="IPR016166">
    <property type="entry name" value="FAD-bd_PCMH"/>
</dbReference>
<name>T0Y8W4_9ZZZZ</name>
<evidence type="ECO:0000256" key="1">
    <source>
        <dbReference type="ARBA" id="ARBA00008000"/>
    </source>
</evidence>
<feature type="non-terminal residue" evidence="4">
    <location>
        <position position="117"/>
    </location>
</feature>
<dbReference type="EC" id="1.1.3.38" evidence="4"/>
<dbReference type="InterPro" id="IPR036318">
    <property type="entry name" value="FAD-bd_PCMH-like_sf"/>
</dbReference>
<proteinExistence type="inferred from homology"/>
<dbReference type="GO" id="GO:0008720">
    <property type="term" value="F:D-lactate dehydrogenase (NAD+) activity"/>
    <property type="evidence" value="ECO:0007669"/>
    <property type="project" value="TreeGrafter"/>
</dbReference>
<evidence type="ECO:0000259" key="3">
    <source>
        <dbReference type="PROSITE" id="PS51387"/>
    </source>
</evidence>
<comment type="similarity">
    <text evidence="1">Belongs to the FAD-binding oxidoreductase/transferase type 4 family.</text>
</comment>
<feature type="domain" description="FAD-binding PCMH-type" evidence="3">
    <location>
        <begin position="35"/>
        <end position="117"/>
    </location>
</feature>
<protein>
    <submittedName>
        <fullName evidence="4">Protein containing FAD linked oxidase</fullName>
        <ecNumber evidence="4">1.1.3.38</ecNumber>
    </submittedName>
</protein>